<evidence type="ECO:0000313" key="3">
    <source>
        <dbReference type="EMBL" id="KAK7000395.1"/>
    </source>
</evidence>
<dbReference type="GO" id="GO:0035336">
    <property type="term" value="P:long-chain fatty-acyl-CoA metabolic process"/>
    <property type="evidence" value="ECO:0007669"/>
    <property type="project" value="TreeGrafter"/>
</dbReference>
<dbReference type="SUPFAM" id="SSF51735">
    <property type="entry name" value="NAD(P)-binding Rossmann-fold domains"/>
    <property type="match status" value="1"/>
</dbReference>
<dbReference type="Pfam" id="PF07993">
    <property type="entry name" value="NAD_binding_4"/>
    <property type="match status" value="1"/>
</dbReference>
<dbReference type="PANTHER" id="PTHR11011:SF45">
    <property type="entry name" value="FATTY ACYL-COA REDUCTASE CG8306-RELATED"/>
    <property type="match status" value="1"/>
</dbReference>
<dbReference type="PANTHER" id="PTHR11011">
    <property type="entry name" value="MALE STERILITY PROTEIN 2-RELATED"/>
    <property type="match status" value="1"/>
</dbReference>
<keyword evidence="1" id="KW-0444">Lipid biosynthesis</keyword>
<dbReference type="EC" id="1.2.1.84" evidence="1"/>
<dbReference type="EMBL" id="JAWWNJ010000089">
    <property type="protein sequence ID" value="KAK7000395.1"/>
    <property type="molecule type" value="Genomic_DNA"/>
</dbReference>
<gene>
    <name evidence="3" type="ORF">R3P38DRAFT_2651732</name>
</gene>
<dbReference type="InterPro" id="IPR026055">
    <property type="entry name" value="FAR"/>
</dbReference>
<dbReference type="GO" id="GO:0005777">
    <property type="term" value="C:peroxisome"/>
    <property type="evidence" value="ECO:0007669"/>
    <property type="project" value="TreeGrafter"/>
</dbReference>
<dbReference type="GO" id="GO:0102965">
    <property type="term" value="F:alcohol-forming long-chain fatty acyl-CoA reductase activity"/>
    <property type="evidence" value="ECO:0007669"/>
    <property type="project" value="UniProtKB-EC"/>
</dbReference>
<evidence type="ECO:0000256" key="1">
    <source>
        <dbReference type="RuleBase" id="RU363097"/>
    </source>
</evidence>
<dbReference type="InterPro" id="IPR013120">
    <property type="entry name" value="FAR_NAD-bd"/>
</dbReference>
<comment type="function">
    <text evidence="1">Catalyzes the reduction of fatty acyl-CoA to fatty alcohols.</text>
</comment>
<protein>
    <recommendedName>
        <fullName evidence="1">Fatty acyl-CoA reductase</fullName>
        <ecNumber evidence="1">1.2.1.84</ecNumber>
    </recommendedName>
</protein>
<dbReference type="PROSITE" id="PS51257">
    <property type="entry name" value="PROKAR_LIPOPROTEIN"/>
    <property type="match status" value="1"/>
</dbReference>
<evidence type="ECO:0000313" key="4">
    <source>
        <dbReference type="Proteomes" id="UP001362999"/>
    </source>
</evidence>
<reference evidence="3 4" key="1">
    <citation type="journal article" date="2024" name="J Genomics">
        <title>Draft genome sequencing and assembly of Favolaschia claudopus CIRM-BRFM 2984 isolated from oak limbs.</title>
        <authorList>
            <person name="Navarro D."/>
            <person name="Drula E."/>
            <person name="Chaduli D."/>
            <person name="Cazenave R."/>
            <person name="Ahrendt S."/>
            <person name="Wang J."/>
            <person name="Lipzen A."/>
            <person name="Daum C."/>
            <person name="Barry K."/>
            <person name="Grigoriev I.V."/>
            <person name="Favel A."/>
            <person name="Rosso M.N."/>
            <person name="Martin F."/>
        </authorList>
    </citation>
    <scope>NUCLEOTIDE SEQUENCE [LARGE SCALE GENOMIC DNA]</scope>
    <source>
        <strain evidence="3 4">CIRM-BRFM 2984</strain>
    </source>
</reference>
<evidence type="ECO:0000259" key="2">
    <source>
        <dbReference type="Pfam" id="PF07993"/>
    </source>
</evidence>
<sequence length="412" mass="45842">MDNPRAFFRQQTILLTGGTGVLGGCLLYKLTMKLDTRKIYAVVRGSTEAAISQWKETMPEHIEDMLATKKIELVLGDMTKHGFGIEEAILREMASSVTVIIHAAANINWLSTMPLKETTSNNCLPVLRLAEVAATFGKLAKFVFISTTYANSFLPDGIVEEKIYPVGDPEQHLAQILSEGKVSKGVDSGFASPYTFAKHLAEQLLLSRNPRLPILIVRPSTIGPAVSEPHPYYYRRGSCPASDYIERYMSAPDSGIVHVSPHCPDGTNVYDEIPVDMVANLTLLHIMHGTVGIVQAGAESYVKRTMAHFHQDIIDHFPHQDGARGPEFHYVTDKSIKQGRYAEFGKIWARDWCFSNAASKSFRSVKGPLSIALGDHDAAEKFMKERARRISEEVVRRRASKNSERSSVNFFI</sequence>
<dbReference type="GO" id="GO:0080019">
    <property type="term" value="F:alcohol-forming very long-chain fatty acyl-CoA reductase activity"/>
    <property type="evidence" value="ECO:0007669"/>
    <property type="project" value="InterPro"/>
</dbReference>
<name>A0AAW0A3J8_9AGAR</name>
<proteinExistence type="inferred from homology"/>
<dbReference type="InterPro" id="IPR036291">
    <property type="entry name" value="NAD(P)-bd_dom_sf"/>
</dbReference>
<keyword evidence="4" id="KW-1185">Reference proteome</keyword>
<comment type="caution">
    <text evidence="3">The sequence shown here is derived from an EMBL/GenBank/DDBJ whole genome shotgun (WGS) entry which is preliminary data.</text>
</comment>
<feature type="domain" description="Thioester reductase (TE)" evidence="2">
    <location>
        <begin position="15"/>
        <end position="281"/>
    </location>
</feature>
<keyword evidence="1" id="KW-0521">NADP</keyword>
<keyword evidence="1" id="KW-0560">Oxidoreductase</keyword>
<organism evidence="3 4">
    <name type="scientific">Favolaschia claudopus</name>
    <dbReference type="NCBI Taxonomy" id="2862362"/>
    <lineage>
        <taxon>Eukaryota</taxon>
        <taxon>Fungi</taxon>
        <taxon>Dikarya</taxon>
        <taxon>Basidiomycota</taxon>
        <taxon>Agaricomycotina</taxon>
        <taxon>Agaricomycetes</taxon>
        <taxon>Agaricomycetidae</taxon>
        <taxon>Agaricales</taxon>
        <taxon>Marasmiineae</taxon>
        <taxon>Mycenaceae</taxon>
        <taxon>Favolaschia</taxon>
    </lineage>
</organism>
<dbReference type="Proteomes" id="UP001362999">
    <property type="component" value="Unassembled WGS sequence"/>
</dbReference>
<dbReference type="Gene3D" id="3.40.50.720">
    <property type="entry name" value="NAD(P)-binding Rossmann-like Domain"/>
    <property type="match status" value="1"/>
</dbReference>
<keyword evidence="1" id="KW-0443">Lipid metabolism</keyword>
<dbReference type="AlphaFoldDB" id="A0AAW0A3J8"/>
<accession>A0AAW0A3J8</accession>
<comment type="similarity">
    <text evidence="1">Belongs to the fatty acyl-CoA reductase family.</text>
</comment>
<comment type="catalytic activity">
    <reaction evidence="1">
        <text>a long-chain fatty acyl-CoA + 2 NADPH + 2 H(+) = a long-chain primary fatty alcohol + 2 NADP(+) + CoA</text>
        <dbReference type="Rhea" id="RHEA:52716"/>
        <dbReference type="ChEBI" id="CHEBI:15378"/>
        <dbReference type="ChEBI" id="CHEBI:57287"/>
        <dbReference type="ChEBI" id="CHEBI:57783"/>
        <dbReference type="ChEBI" id="CHEBI:58349"/>
        <dbReference type="ChEBI" id="CHEBI:77396"/>
        <dbReference type="ChEBI" id="CHEBI:83139"/>
        <dbReference type="EC" id="1.2.1.84"/>
    </reaction>
</comment>